<reference evidence="2" key="2">
    <citation type="journal article" date="2016" name="Sci. Rep.">
        <title>Dictyocaulus viviparus genome, variome and transcriptome elucidate lungworm biology and support future intervention.</title>
        <authorList>
            <person name="McNulty S.N."/>
            <person name="Strube C."/>
            <person name="Rosa B.A."/>
            <person name="Martin J.C."/>
            <person name="Tyagi R."/>
            <person name="Choi Y.J."/>
            <person name="Wang Q."/>
            <person name="Hallsworth Pepin K."/>
            <person name="Zhang X."/>
            <person name="Ozersky P."/>
            <person name="Wilson R.K."/>
            <person name="Sternberg P.W."/>
            <person name="Gasser R.B."/>
            <person name="Mitreva M."/>
        </authorList>
    </citation>
    <scope>NUCLEOTIDE SEQUENCE [LARGE SCALE GENOMIC DNA]</scope>
    <source>
        <strain evidence="2">HannoverDv2000</strain>
    </source>
</reference>
<protein>
    <submittedName>
        <fullName evidence="1">Uncharacterized protein</fullName>
    </submittedName>
</protein>
<sequence>MLTGQKLLSAVFSESTHLDAFSEIFYYQFLKSRGKGHHDMVDDNDYSGYGIGLCAQKLLKRFDDMMTRVGSGTITGIPLAPNEQVLRAVCKWYGSVMFWPDLLTSELYDFLSAKLHVGFWKEKRLEQHNRLCSH</sequence>
<organism evidence="1 2">
    <name type="scientific">Dictyocaulus viviparus</name>
    <name type="common">Bovine lungworm</name>
    <dbReference type="NCBI Taxonomy" id="29172"/>
    <lineage>
        <taxon>Eukaryota</taxon>
        <taxon>Metazoa</taxon>
        <taxon>Ecdysozoa</taxon>
        <taxon>Nematoda</taxon>
        <taxon>Chromadorea</taxon>
        <taxon>Rhabditida</taxon>
        <taxon>Rhabditina</taxon>
        <taxon>Rhabditomorpha</taxon>
        <taxon>Strongyloidea</taxon>
        <taxon>Metastrongylidae</taxon>
        <taxon>Dictyocaulus</taxon>
    </lineage>
</organism>
<evidence type="ECO:0000313" key="1">
    <source>
        <dbReference type="EMBL" id="KJH40311.1"/>
    </source>
</evidence>
<dbReference type="Proteomes" id="UP000053766">
    <property type="component" value="Unassembled WGS sequence"/>
</dbReference>
<dbReference type="AlphaFoldDB" id="A0A0D8XD19"/>
<gene>
    <name evidence="1" type="ORF">DICVIV_13748</name>
</gene>
<accession>A0A0D8XD19</accession>
<evidence type="ECO:0000313" key="2">
    <source>
        <dbReference type="Proteomes" id="UP000053766"/>
    </source>
</evidence>
<keyword evidence="2" id="KW-1185">Reference proteome</keyword>
<dbReference type="EMBL" id="KN717384">
    <property type="protein sequence ID" value="KJH40311.1"/>
    <property type="molecule type" value="Genomic_DNA"/>
</dbReference>
<reference evidence="1 2" key="1">
    <citation type="submission" date="2013-11" db="EMBL/GenBank/DDBJ databases">
        <title>Draft genome of the bovine lungworm Dictyocaulus viviparus.</title>
        <authorList>
            <person name="Mitreva M."/>
        </authorList>
    </citation>
    <scope>NUCLEOTIDE SEQUENCE [LARGE SCALE GENOMIC DNA]</scope>
    <source>
        <strain evidence="1 2">HannoverDv2000</strain>
    </source>
</reference>
<proteinExistence type="predicted"/>
<name>A0A0D8XD19_DICVI</name>